<evidence type="ECO:0000256" key="1">
    <source>
        <dbReference type="SAM" id="Phobius"/>
    </source>
</evidence>
<dbReference type="EMBL" id="CAJVRM010000056">
    <property type="protein sequence ID" value="CAG8972806.1"/>
    <property type="molecule type" value="Genomic_DNA"/>
</dbReference>
<keyword evidence="1" id="KW-0472">Membrane</keyword>
<proteinExistence type="predicted"/>
<keyword evidence="3" id="KW-1185">Reference proteome</keyword>
<gene>
    <name evidence="2" type="ORF">HYALB_00007731</name>
</gene>
<protein>
    <submittedName>
        <fullName evidence="2">Uncharacterized protein</fullName>
    </submittedName>
</protein>
<feature type="transmembrane region" description="Helical" evidence="1">
    <location>
        <begin position="30"/>
        <end position="51"/>
    </location>
</feature>
<reference evidence="2" key="1">
    <citation type="submission" date="2021-07" db="EMBL/GenBank/DDBJ databases">
        <authorList>
            <person name="Durling M."/>
        </authorList>
    </citation>
    <scope>NUCLEOTIDE SEQUENCE</scope>
</reference>
<keyword evidence="1" id="KW-0812">Transmembrane</keyword>
<name>A0A9N9LHQ0_9HELO</name>
<keyword evidence="1" id="KW-1133">Transmembrane helix</keyword>
<dbReference type="AlphaFoldDB" id="A0A9N9LHQ0"/>
<accession>A0A9N9LHQ0</accession>
<comment type="caution">
    <text evidence="2">The sequence shown here is derived from an EMBL/GenBank/DDBJ whole genome shotgun (WGS) entry which is preliminary data.</text>
</comment>
<organism evidence="2 3">
    <name type="scientific">Hymenoscyphus albidus</name>
    <dbReference type="NCBI Taxonomy" id="595503"/>
    <lineage>
        <taxon>Eukaryota</taxon>
        <taxon>Fungi</taxon>
        <taxon>Dikarya</taxon>
        <taxon>Ascomycota</taxon>
        <taxon>Pezizomycotina</taxon>
        <taxon>Leotiomycetes</taxon>
        <taxon>Helotiales</taxon>
        <taxon>Helotiaceae</taxon>
        <taxon>Hymenoscyphus</taxon>
    </lineage>
</organism>
<dbReference type="Proteomes" id="UP000701801">
    <property type="component" value="Unassembled WGS sequence"/>
</dbReference>
<sequence length="78" mass="9151">MGSKLKFIKLPTSSGNELAIRGIQVQYLEIWSVASYILLVFVPHFIVFLVLPSRMRCFQKDEPRCHFFMVSVQFEVQR</sequence>
<evidence type="ECO:0000313" key="3">
    <source>
        <dbReference type="Proteomes" id="UP000701801"/>
    </source>
</evidence>
<evidence type="ECO:0000313" key="2">
    <source>
        <dbReference type="EMBL" id="CAG8972806.1"/>
    </source>
</evidence>